<dbReference type="SUPFAM" id="SSF54373">
    <property type="entry name" value="FAD-linked reductases, C-terminal domain"/>
    <property type="match status" value="1"/>
</dbReference>
<feature type="domain" description="Glucose-methanol-choline oxidoreductase N-terminal" evidence="6">
    <location>
        <begin position="255"/>
        <end position="269"/>
    </location>
</feature>
<dbReference type="AlphaFoldDB" id="A0A4Q7MGJ1"/>
<accession>A0A4Q7MGJ1</accession>
<evidence type="ECO:0000313" key="8">
    <source>
        <dbReference type="Proteomes" id="UP000292039"/>
    </source>
</evidence>
<comment type="similarity">
    <text evidence="2">Belongs to the GMC oxidoreductase family.</text>
</comment>
<dbReference type="PIRSF" id="PIRSF000137">
    <property type="entry name" value="Alcohol_oxidase"/>
    <property type="match status" value="1"/>
</dbReference>
<dbReference type="InterPro" id="IPR007867">
    <property type="entry name" value="GMC_OxRtase_C"/>
</dbReference>
<name>A0A4Q7MGJ1_9BURK</name>
<protein>
    <submittedName>
        <fullName evidence="7">Choline dehydrogenase</fullName>
    </submittedName>
</protein>
<sequence length="530" mass="57729">MTAEGCDYLIVGAGPAGCVLANRLSEDPANQVILLEAGPRDWHPFIHIPATCLFLQHDRRFNWMYMSEPEPGLDGRRIKYSQGKVLGGSSSINGMLHVRGQPAEYDRWADEGCTGWRYADVLPYFKRSESFQGGEDAYRGRSGPLGVSRQDNPHPLTLAFVEAAASLGFPVNEDMNGPRREGVALFQQNRRGRFRANPAQTYLRQARKRRNLRIISESLCRDVEFEQGRACAVRYLQRGQERRIVVRREVVISAGTIGSPAILQRSGIGAAERLQALGIPVVRDAPAVGQNLQDHFLVRVAHRVQGIATLNERTRGLTAAWEAMNFAVKGRGLLTAGAGAAALFFKATPDSAWVDAQLSFAPGSFAAPGELEKEPGMTVGAWPSYPASRGAVHIRSADPCEPPEIRPNYLSDEADQRNLVAALRMARRLLDSPALARWSHGETIPGSQVESDDEILAFAREKGISGLHLVGTCAMGDGPDSVVDARLRVRGVQGLRVVDASVMPACPSGNSHAPTVMIGEKAADMILQRQ</sequence>
<dbReference type="Pfam" id="PF05199">
    <property type="entry name" value="GMC_oxred_C"/>
    <property type="match status" value="1"/>
</dbReference>
<dbReference type="PANTHER" id="PTHR11552:SF147">
    <property type="entry name" value="CHOLINE DEHYDROGENASE, MITOCHONDRIAL"/>
    <property type="match status" value="1"/>
</dbReference>
<dbReference type="InterPro" id="IPR012132">
    <property type="entry name" value="GMC_OxRdtase"/>
</dbReference>
<keyword evidence="4 5" id="KW-0274">FAD</keyword>
<dbReference type="Gene3D" id="3.50.50.60">
    <property type="entry name" value="FAD/NAD(P)-binding domain"/>
    <property type="match status" value="1"/>
</dbReference>
<evidence type="ECO:0000256" key="2">
    <source>
        <dbReference type="ARBA" id="ARBA00010790"/>
    </source>
</evidence>
<dbReference type="Gene3D" id="3.30.560.10">
    <property type="entry name" value="Glucose Oxidase, domain 3"/>
    <property type="match status" value="1"/>
</dbReference>
<dbReference type="Proteomes" id="UP000292039">
    <property type="component" value="Unassembled WGS sequence"/>
</dbReference>
<dbReference type="InterPro" id="IPR036188">
    <property type="entry name" value="FAD/NAD-bd_sf"/>
</dbReference>
<proteinExistence type="inferred from homology"/>
<dbReference type="EMBL" id="SGWZ01000005">
    <property type="protein sequence ID" value="RZS66737.1"/>
    <property type="molecule type" value="Genomic_DNA"/>
</dbReference>
<comment type="caution">
    <text evidence="7">The sequence shown here is derived from an EMBL/GenBank/DDBJ whole genome shotgun (WGS) entry which is preliminary data.</text>
</comment>
<dbReference type="InterPro" id="IPR000172">
    <property type="entry name" value="GMC_OxRdtase_N"/>
</dbReference>
<reference evidence="7 8" key="1">
    <citation type="submission" date="2019-02" db="EMBL/GenBank/DDBJ databases">
        <title>Genomic Encyclopedia of Type Strains, Phase IV (KMG-IV): sequencing the most valuable type-strain genomes for metagenomic binning, comparative biology and taxonomic classification.</title>
        <authorList>
            <person name="Goeker M."/>
        </authorList>
    </citation>
    <scope>NUCLEOTIDE SEQUENCE [LARGE SCALE GENOMIC DNA]</scope>
    <source>
        <strain evidence="7 8">DSM 16618</strain>
    </source>
</reference>
<evidence type="ECO:0000256" key="5">
    <source>
        <dbReference type="PIRSR" id="PIRSR000137-2"/>
    </source>
</evidence>
<dbReference type="SUPFAM" id="SSF51905">
    <property type="entry name" value="FAD/NAD(P)-binding domain"/>
    <property type="match status" value="1"/>
</dbReference>
<dbReference type="GO" id="GO:0050660">
    <property type="term" value="F:flavin adenine dinucleotide binding"/>
    <property type="evidence" value="ECO:0007669"/>
    <property type="project" value="InterPro"/>
</dbReference>
<keyword evidence="3" id="KW-0285">Flavoprotein</keyword>
<evidence type="ECO:0000313" key="7">
    <source>
        <dbReference type="EMBL" id="RZS66737.1"/>
    </source>
</evidence>
<comment type="cofactor">
    <cofactor evidence="1 5">
        <name>FAD</name>
        <dbReference type="ChEBI" id="CHEBI:57692"/>
    </cofactor>
</comment>
<dbReference type="PANTHER" id="PTHR11552">
    <property type="entry name" value="GLUCOSE-METHANOL-CHOLINE GMC OXIDOREDUCTASE"/>
    <property type="match status" value="1"/>
</dbReference>
<evidence type="ECO:0000256" key="3">
    <source>
        <dbReference type="ARBA" id="ARBA00022630"/>
    </source>
</evidence>
<dbReference type="Pfam" id="PF00732">
    <property type="entry name" value="GMC_oxred_N"/>
    <property type="match status" value="1"/>
</dbReference>
<evidence type="ECO:0000259" key="6">
    <source>
        <dbReference type="PROSITE" id="PS00624"/>
    </source>
</evidence>
<dbReference type="PROSITE" id="PS00624">
    <property type="entry name" value="GMC_OXRED_2"/>
    <property type="match status" value="1"/>
</dbReference>
<dbReference type="GeneID" id="99725189"/>
<feature type="binding site" evidence="5">
    <location>
        <position position="85"/>
    </location>
    <ligand>
        <name>FAD</name>
        <dbReference type="ChEBI" id="CHEBI:57692"/>
    </ligand>
</feature>
<evidence type="ECO:0000256" key="1">
    <source>
        <dbReference type="ARBA" id="ARBA00001974"/>
    </source>
</evidence>
<dbReference type="GO" id="GO:0016614">
    <property type="term" value="F:oxidoreductase activity, acting on CH-OH group of donors"/>
    <property type="evidence" value="ECO:0007669"/>
    <property type="project" value="InterPro"/>
</dbReference>
<dbReference type="RefSeq" id="WP_130487582.1">
    <property type="nucleotide sequence ID" value="NZ_CBCSEB010000009.1"/>
</dbReference>
<organism evidence="7 8">
    <name type="scientific">Kerstersia gyiorum</name>
    <dbReference type="NCBI Taxonomy" id="206506"/>
    <lineage>
        <taxon>Bacteria</taxon>
        <taxon>Pseudomonadati</taxon>
        <taxon>Pseudomonadota</taxon>
        <taxon>Betaproteobacteria</taxon>
        <taxon>Burkholderiales</taxon>
        <taxon>Alcaligenaceae</taxon>
        <taxon>Kerstersia</taxon>
    </lineage>
</organism>
<evidence type="ECO:0000256" key="4">
    <source>
        <dbReference type="ARBA" id="ARBA00022827"/>
    </source>
</evidence>
<gene>
    <name evidence="7" type="ORF">EV679_2894</name>
</gene>